<dbReference type="EMBL" id="MWQN01000001">
    <property type="protein sequence ID" value="OPC81487.1"/>
    <property type="molecule type" value="Genomic_DNA"/>
</dbReference>
<protein>
    <submittedName>
        <fullName evidence="1">Uncharacterized protein</fullName>
    </submittedName>
</protein>
<dbReference type="RefSeq" id="WP_078975767.1">
    <property type="nucleotide sequence ID" value="NZ_MWQN01000001.1"/>
</dbReference>
<dbReference type="Proteomes" id="UP000190037">
    <property type="component" value="Unassembled WGS sequence"/>
</dbReference>
<dbReference type="AlphaFoldDB" id="A0A1T3NXC1"/>
<sequence length="108" mass="11839">MTDVRIEAGRRVDGGVTHRAHLYFQDGRWCLFVPVPGPVSDWPRHRFARRSAVPPAAARSRVLNGLGFVFTDGAEWAWIEDAEVPGDDMSPVRLSAVVVVRRADGGGS</sequence>
<evidence type="ECO:0000313" key="1">
    <source>
        <dbReference type="EMBL" id="OPC81487.1"/>
    </source>
</evidence>
<evidence type="ECO:0000313" key="2">
    <source>
        <dbReference type="Proteomes" id="UP000190037"/>
    </source>
</evidence>
<name>A0A1T3NXC1_9ACTN</name>
<proteinExistence type="predicted"/>
<dbReference type="Pfam" id="PF19820">
    <property type="entry name" value="DUF6303"/>
    <property type="match status" value="1"/>
</dbReference>
<keyword evidence="2" id="KW-1185">Reference proteome</keyword>
<reference evidence="1 2" key="1">
    <citation type="submission" date="2017-03" db="EMBL/GenBank/DDBJ databases">
        <title>Draft genome sequence of Streptomyces scabrisporus NF3, endophyte isolated from Amphipterygium adstringens.</title>
        <authorList>
            <person name="Vazquez M."/>
            <person name="Ceapa C.D."/>
            <person name="Rodriguez Luna D."/>
            <person name="Sanchez Esquivel S."/>
        </authorList>
    </citation>
    <scope>NUCLEOTIDE SEQUENCE [LARGE SCALE GENOMIC DNA]</scope>
    <source>
        <strain evidence="1 2">NF3</strain>
    </source>
</reference>
<dbReference type="InterPro" id="IPR046270">
    <property type="entry name" value="DUF6303"/>
</dbReference>
<dbReference type="STRING" id="159449.B4N89_11485"/>
<comment type="caution">
    <text evidence="1">The sequence shown here is derived from an EMBL/GenBank/DDBJ whole genome shotgun (WGS) entry which is preliminary data.</text>
</comment>
<gene>
    <name evidence="1" type="ORF">B4N89_11485</name>
</gene>
<organism evidence="1 2">
    <name type="scientific">Embleya scabrispora</name>
    <dbReference type="NCBI Taxonomy" id="159449"/>
    <lineage>
        <taxon>Bacteria</taxon>
        <taxon>Bacillati</taxon>
        <taxon>Actinomycetota</taxon>
        <taxon>Actinomycetes</taxon>
        <taxon>Kitasatosporales</taxon>
        <taxon>Streptomycetaceae</taxon>
        <taxon>Embleya</taxon>
    </lineage>
</organism>
<accession>A0A1T3NXC1</accession>